<evidence type="ECO:0000313" key="3">
    <source>
        <dbReference type="EMBL" id="GMH82221.1"/>
    </source>
</evidence>
<dbReference type="OrthoDB" id="188686at2759"/>
<dbReference type="Gene3D" id="3.10.129.10">
    <property type="entry name" value="Hotdog Thioesterase"/>
    <property type="match status" value="1"/>
</dbReference>
<dbReference type="SUPFAM" id="SSF54637">
    <property type="entry name" value="Thioesterase/thiol ester dehydrase-isomerase"/>
    <property type="match status" value="1"/>
</dbReference>
<comment type="caution">
    <text evidence="3">The sequence shown here is derived from an EMBL/GenBank/DDBJ whole genome shotgun (WGS) entry which is preliminary data.</text>
</comment>
<evidence type="ECO:0000256" key="2">
    <source>
        <dbReference type="SAM" id="MobiDB-lite"/>
    </source>
</evidence>
<evidence type="ECO:0000313" key="4">
    <source>
        <dbReference type="Proteomes" id="UP001165085"/>
    </source>
</evidence>
<evidence type="ECO:0000256" key="1">
    <source>
        <dbReference type="SAM" id="Coils"/>
    </source>
</evidence>
<feature type="compositionally biased region" description="Basic and acidic residues" evidence="2">
    <location>
        <begin position="329"/>
        <end position="349"/>
    </location>
</feature>
<proteinExistence type="predicted"/>
<organism evidence="3 4">
    <name type="scientific">Triparma strigata</name>
    <dbReference type="NCBI Taxonomy" id="1606541"/>
    <lineage>
        <taxon>Eukaryota</taxon>
        <taxon>Sar</taxon>
        <taxon>Stramenopiles</taxon>
        <taxon>Ochrophyta</taxon>
        <taxon>Bolidophyceae</taxon>
        <taxon>Parmales</taxon>
        <taxon>Triparmaceae</taxon>
        <taxon>Triparma</taxon>
    </lineage>
</organism>
<feature type="region of interest" description="Disordered" evidence="2">
    <location>
        <begin position="266"/>
        <end position="288"/>
    </location>
</feature>
<feature type="coiled-coil region" evidence="1">
    <location>
        <begin position="10"/>
        <end position="37"/>
    </location>
</feature>
<sequence length="366" mass="40445">MDPPASPTAEQGAEGKIKELQELVEKQQEEILALKEKYEPTTDKFRKAAGTYDTSDEVPVWVQAMEENIEGSVVDTTFNTDDYRSANRFKGLDYMHSSVSPARVSGYRLFETPNTNWFKVEGVVQFNKNCEGAKAWVHRGALCALMDDAANWAGYNVSGNLDLFSGFTRKVDVTISRPVRVDSVLKLVGQIMEVKRRTDVIIQCSLIDPAYGNAVHAKADCVFVMGESAAEMLEPMVAARQKNRSNSGASPPPRDLGEARSWSMTFEAPSGDTMSDPQFRPPNRVGRYGLGQKISKEVAGKIDERTARHYVPPSGSLIKNAEKATIKKKMQQEAERLAAQEEQERERAKNHPARLRGWGGNAGGSG</sequence>
<dbReference type="EMBL" id="BRXY01000266">
    <property type="protein sequence ID" value="GMH82221.1"/>
    <property type="molecule type" value="Genomic_DNA"/>
</dbReference>
<accession>A0A9W7B0K5</accession>
<keyword evidence="4" id="KW-1185">Reference proteome</keyword>
<protein>
    <submittedName>
        <fullName evidence="3">Uncharacterized protein</fullName>
    </submittedName>
</protein>
<feature type="region of interest" description="Disordered" evidence="2">
    <location>
        <begin position="329"/>
        <end position="366"/>
    </location>
</feature>
<gene>
    <name evidence="3" type="ORF">TrST_g11687</name>
</gene>
<reference evidence="4" key="1">
    <citation type="journal article" date="2023" name="Commun. Biol.">
        <title>Genome analysis of Parmales, the sister group of diatoms, reveals the evolutionary specialization of diatoms from phago-mixotrophs to photoautotrophs.</title>
        <authorList>
            <person name="Ban H."/>
            <person name="Sato S."/>
            <person name="Yoshikawa S."/>
            <person name="Yamada K."/>
            <person name="Nakamura Y."/>
            <person name="Ichinomiya M."/>
            <person name="Sato N."/>
            <person name="Blanc-Mathieu R."/>
            <person name="Endo H."/>
            <person name="Kuwata A."/>
            <person name="Ogata H."/>
        </authorList>
    </citation>
    <scope>NUCLEOTIDE SEQUENCE [LARGE SCALE GENOMIC DNA]</scope>
    <source>
        <strain evidence="4">NIES 3701</strain>
    </source>
</reference>
<feature type="compositionally biased region" description="Gly residues" evidence="2">
    <location>
        <begin position="357"/>
        <end position="366"/>
    </location>
</feature>
<keyword evidence="1" id="KW-0175">Coiled coil</keyword>
<dbReference type="AlphaFoldDB" id="A0A9W7B0K5"/>
<dbReference type="Proteomes" id="UP001165085">
    <property type="component" value="Unassembled WGS sequence"/>
</dbReference>
<name>A0A9W7B0K5_9STRA</name>
<dbReference type="InterPro" id="IPR029069">
    <property type="entry name" value="HotDog_dom_sf"/>
</dbReference>